<protein>
    <submittedName>
        <fullName evidence="1">Uncharacterized protein</fullName>
    </submittedName>
</protein>
<dbReference type="AlphaFoldDB" id="A0A6M1L3E6"/>
<comment type="caution">
    <text evidence="1">The sequence shown here is derived from an EMBL/GenBank/DDBJ whole genome shotgun (WGS) entry which is preliminary data.</text>
</comment>
<sequence length="213" mass="22635">MGVRDAHRVQLEEVVPLPPAVQVEVGVEVVADYDVAGRRPLEREVAQVAGDVAGVERVPDPGAAEVAVAALALVPRAVEVVVDDLEVLGFLGDDRVGAGHLGPDAAHPRVGGPLEDDAVHLAGRVHVAVVVLRVRRIESGNLLGEMQGLDADAEHGVDQRRGLGLVHLAVDRRGTVRGGVHRHVVAHPLVPPQLRQRWEDAFPELAATRRHAA</sequence>
<gene>
    <name evidence="1" type="ORF">ENC19_06820</name>
</gene>
<accession>A0A6M1L3E6</accession>
<dbReference type="EMBL" id="SAIY01000002">
    <property type="protein sequence ID" value="NGM12400.1"/>
    <property type="molecule type" value="Genomic_DNA"/>
</dbReference>
<keyword evidence="2" id="KW-1185">Reference proteome</keyword>
<proteinExistence type="predicted"/>
<organism evidence="1 2">
    <name type="scientific">Verrucosispora sioxanthis</name>
    <dbReference type="NCBI Taxonomy" id="2499994"/>
    <lineage>
        <taxon>Bacteria</taxon>
        <taxon>Bacillati</taxon>
        <taxon>Actinomycetota</taxon>
        <taxon>Actinomycetes</taxon>
        <taxon>Micromonosporales</taxon>
        <taxon>Micromonosporaceae</taxon>
        <taxon>Micromonospora</taxon>
    </lineage>
</organism>
<dbReference type="Proteomes" id="UP000478148">
    <property type="component" value="Unassembled WGS sequence"/>
</dbReference>
<reference evidence="1 2" key="1">
    <citation type="submission" date="2020-02" db="EMBL/GenBank/DDBJ databases">
        <title>Draft Genome Sequence of Verrucosispora sp. Strain CWR15, Isolated from Gulf of Mexico Sponge.</title>
        <authorList>
            <person name="Kennedy S.J."/>
            <person name="Cella E."/>
            <person name="Azarian T."/>
            <person name="Baker B.J."/>
            <person name="Shaw L.N."/>
        </authorList>
    </citation>
    <scope>NUCLEOTIDE SEQUENCE [LARGE SCALE GENOMIC DNA]</scope>
    <source>
        <strain evidence="1 2">CWR15</strain>
    </source>
</reference>
<name>A0A6M1L3E6_9ACTN</name>
<evidence type="ECO:0000313" key="2">
    <source>
        <dbReference type="Proteomes" id="UP000478148"/>
    </source>
</evidence>
<dbReference type="RefSeq" id="WP_164446012.1">
    <property type="nucleotide sequence ID" value="NZ_SAIY01000002.1"/>
</dbReference>
<evidence type="ECO:0000313" key="1">
    <source>
        <dbReference type="EMBL" id="NGM12400.1"/>
    </source>
</evidence>